<feature type="signal peptide" evidence="1">
    <location>
        <begin position="1"/>
        <end position="27"/>
    </location>
</feature>
<dbReference type="Proteomes" id="UP001317322">
    <property type="component" value="Chromosome"/>
</dbReference>
<evidence type="ECO:0000313" key="2">
    <source>
        <dbReference type="EMBL" id="UUI65492.1"/>
    </source>
</evidence>
<accession>A0ABY5K4W6</accession>
<gene>
    <name evidence="2" type="ORF">NP075_01750</name>
</gene>
<dbReference type="InterPro" id="IPR014262">
    <property type="entry name" value="HAF_rpt"/>
</dbReference>
<evidence type="ECO:0000313" key="3">
    <source>
        <dbReference type="Proteomes" id="UP001317322"/>
    </source>
</evidence>
<sequence>MTTRLRPALGAGVLALVLVLAGTPALAGPPRPAGWTAVELGTLGGARTTPAAVNDRGQVVGTSQVADGRWHAFLWDDGVMTDLTPDAQSGTATDVSNRGHVSGYVQPAPGEESDAFLWRDGTTTVLAEIGYGIVVNERGQVGGGVAKPEAWSDNPFVWTAGTRTDLTPPPFPGARTSTSIIDLNRGGTVLGLGEYEDDTDLAYVWSAGVFTELRADGLVLRGTDLNDRGHVAGTVHLGGGLREAALWRDGAITRLGLLPGTVASRALALNDQGVVVGVGEAAPGQPGTGFVWQRGALRPIGTVGDGWSVASDVNERGQVAGQLGSTTADGTALAQPFVWQRGTLTPLGAPTPDDVTVVDLSEKGHVVTVTGDFLAERGVMWVPPQRRS</sequence>
<keyword evidence="1" id="KW-0732">Signal</keyword>
<dbReference type="NCBIfam" id="TIGR02913">
    <property type="entry name" value="HAF_rpt"/>
    <property type="match status" value="1"/>
</dbReference>
<evidence type="ECO:0008006" key="4">
    <source>
        <dbReference type="Google" id="ProtNLM"/>
    </source>
</evidence>
<dbReference type="EMBL" id="CP101989">
    <property type="protein sequence ID" value="UUI65492.1"/>
    <property type="molecule type" value="Genomic_DNA"/>
</dbReference>
<keyword evidence="3" id="KW-1185">Reference proteome</keyword>
<proteinExistence type="predicted"/>
<reference evidence="2 3" key="1">
    <citation type="submission" date="2022-07" db="EMBL/GenBank/DDBJ databases">
        <title>Novel species in genus cellulomonas.</title>
        <authorList>
            <person name="Ye L."/>
        </authorList>
    </citation>
    <scope>NUCLEOTIDE SEQUENCE [LARGE SCALE GENOMIC DNA]</scope>
    <source>
        <strain evidence="3">zg-Y908</strain>
    </source>
</reference>
<dbReference type="RefSeq" id="WP_227564773.1">
    <property type="nucleotide sequence ID" value="NZ_CP101989.1"/>
</dbReference>
<protein>
    <recommendedName>
        <fullName evidence="4">HAF repeat-containing protein</fullName>
    </recommendedName>
</protein>
<name>A0ABY5K4W6_9CELL</name>
<evidence type="ECO:0000256" key="1">
    <source>
        <dbReference type="SAM" id="SignalP"/>
    </source>
</evidence>
<feature type="chain" id="PRO_5045661387" description="HAF repeat-containing protein" evidence="1">
    <location>
        <begin position="28"/>
        <end position="388"/>
    </location>
</feature>
<organism evidence="2 3">
    <name type="scientific">Cellulomonas wangsupingiae</name>
    <dbReference type="NCBI Taxonomy" id="2968085"/>
    <lineage>
        <taxon>Bacteria</taxon>
        <taxon>Bacillati</taxon>
        <taxon>Actinomycetota</taxon>
        <taxon>Actinomycetes</taxon>
        <taxon>Micrococcales</taxon>
        <taxon>Cellulomonadaceae</taxon>
        <taxon>Cellulomonas</taxon>
    </lineage>
</organism>